<protein>
    <submittedName>
        <fullName evidence="2">Histone-lysine N-methyltransferase ATXR3</fullName>
    </submittedName>
</protein>
<keyword evidence="3" id="KW-1185">Reference proteome</keyword>
<accession>A0ABD1UJF1</accession>
<dbReference type="EMBL" id="JBFOLK010000003">
    <property type="protein sequence ID" value="KAL2524613.1"/>
    <property type="molecule type" value="Genomic_DNA"/>
</dbReference>
<dbReference type="PANTHER" id="PTHR46655:SF1">
    <property type="entry name" value="HISTONE-LYSINE N-METHYLTRANSFERASE ATXR3"/>
    <property type="match status" value="1"/>
</dbReference>
<evidence type="ECO:0000313" key="3">
    <source>
        <dbReference type="Proteomes" id="UP001604336"/>
    </source>
</evidence>
<evidence type="ECO:0000313" key="2">
    <source>
        <dbReference type="EMBL" id="KAL2524613.1"/>
    </source>
</evidence>
<dbReference type="InterPro" id="IPR045606">
    <property type="entry name" value="ATXR3_C"/>
</dbReference>
<name>A0ABD1UJF1_9LAMI</name>
<dbReference type="Pfam" id="PF19633">
    <property type="entry name" value="SDG2_C"/>
    <property type="match status" value="1"/>
</dbReference>
<reference evidence="3" key="1">
    <citation type="submission" date="2024-07" db="EMBL/GenBank/DDBJ databases">
        <title>Two chromosome-level genome assemblies of Korean endemic species Abeliophyllum distichum and Forsythia ovata (Oleaceae).</title>
        <authorList>
            <person name="Jang H."/>
        </authorList>
    </citation>
    <scope>NUCLEOTIDE SEQUENCE [LARGE SCALE GENOMIC DNA]</scope>
</reference>
<dbReference type="Proteomes" id="UP001604336">
    <property type="component" value="Unassembled WGS sequence"/>
</dbReference>
<dbReference type="AlphaFoldDB" id="A0ABD1UJF1"/>
<dbReference type="PANTHER" id="PTHR46655">
    <property type="entry name" value="HISTONE-LYSINE N-METHYLTRANSFERASE ATXR3"/>
    <property type="match status" value="1"/>
</dbReference>
<feature type="domain" description="ATXR3 C-terminal" evidence="1">
    <location>
        <begin position="1"/>
        <end position="233"/>
    </location>
</feature>
<organism evidence="2 3">
    <name type="scientific">Abeliophyllum distichum</name>
    <dbReference type="NCBI Taxonomy" id="126358"/>
    <lineage>
        <taxon>Eukaryota</taxon>
        <taxon>Viridiplantae</taxon>
        <taxon>Streptophyta</taxon>
        <taxon>Embryophyta</taxon>
        <taxon>Tracheophyta</taxon>
        <taxon>Spermatophyta</taxon>
        <taxon>Magnoliopsida</taxon>
        <taxon>eudicotyledons</taxon>
        <taxon>Gunneridae</taxon>
        <taxon>Pentapetalae</taxon>
        <taxon>asterids</taxon>
        <taxon>lamiids</taxon>
        <taxon>Lamiales</taxon>
        <taxon>Oleaceae</taxon>
        <taxon>Forsythieae</taxon>
        <taxon>Abeliophyllum</taxon>
    </lineage>
</organism>
<comment type="caution">
    <text evidence="2">The sequence shown here is derived from an EMBL/GenBank/DDBJ whole genome shotgun (WGS) entry which is preliminary data.</text>
</comment>
<sequence length="233" mass="26850">MAPHMEDGMLRDLKAKVQAHDPSGSGDVETDLQKSLLWLRDEVRSLPCTYKCRHDAAADLIHIYAHTKCFFRIREYKTITSPPVYISPLDLGPKYADKLGSGIHEYCKTYNETYCLGQLIFWHNQANAEPDASLAQASRGCLSLPDVGSFYAKLQKPSHHRVYGPRTLKFMLARMEKQPQRPWPKDRIWSFKNSPRVVGSPMLDALLQEAPVDKEMIHWLKHRPSIFQAMWDR</sequence>
<proteinExistence type="predicted"/>
<gene>
    <name evidence="2" type="ORF">Adt_09667</name>
</gene>
<evidence type="ECO:0000259" key="1">
    <source>
        <dbReference type="Pfam" id="PF19633"/>
    </source>
</evidence>